<dbReference type="PROSITE" id="PS50200">
    <property type="entry name" value="RA"/>
    <property type="match status" value="1"/>
</dbReference>
<evidence type="ECO:0000259" key="2">
    <source>
        <dbReference type="PROSITE" id="PS50105"/>
    </source>
</evidence>
<feature type="compositionally biased region" description="Polar residues" evidence="1">
    <location>
        <begin position="32"/>
        <end position="50"/>
    </location>
</feature>
<dbReference type="InterPro" id="IPR001660">
    <property type="entry name" value="SAM"/>
</dbReference>
<dbReference type="InterPro" id="IPR000159">
    <property type="entry name" value="RA_dom"/>
</dbReference>
<dbReference type="PANTHER" id="PTHR24135:SF28">
    <property type="entry name" value="LD13733P"/>
    <property type="match status" value="1"/>
</dbReference>
<reference evidence="4 5" key="1">
    <citation type="submission" date="2017-10" db="EMBL/GenBank/DDBJ databases">
        <title>Comparative genomics in systemic dimorphic fungi from Ajellomycetaceae.</title>
        <authorList>
            <person name="Munoz J.F."/>
            <person name="Mcewen J.G."/>
            <person name="Clay O.K."/>
            <person name="Cuomo C.A."/>
        </authorList>
    </citation>
    <scope>NUCLEOTIDE SEQUENCE [LARGE SCALE GENOMIC DNA]</scope>
    <source>
        <strain evidence="4 5">UAMH7299</strain>
    </source>
</reference>
<dbReference type="GO" id="GO:0007165">
    <property type="term" value="P:signal transduction"/>
    <property type="evidence" value="ECO:0007669"/>
    <property type="project" value="InterPro"/>
</dbReference>
<dbReference type="STRING" id="1447883.A0A2B7YR44"/>
<keyword evidence="5" id="KW-1185">Reference proteome</keyword>
<dbReference type="InterPro" id="IPR051569">
    <property type="entry name" value="SHANK"/>
</dbReference>
<evidence type="ECO:0000256" key="1">
    <source>
        <dbReference type="SAM" id="MobiDB-lite"/>
    </source>
</evidence>
<dbReference type="PANTHER" id="PTHR24135">
    <property type="entry name" value="SH3 AND MULTIPLE ANKYRIN REPEAT DOMAINS PROTEIN"/>
    <property type="match status" value="1"/>
</dbReference>
<proteinExistence type="predicted"/>
<dbReference type="EMBL" id="PDNA01000020">
    <property type="protein sequence ID" value="PGH23785.1"/>
    <property type="molecule type" value="Genomic_DNA"/>
</dbReference>
<gene>
    <name evidence="4" type="ORF">AJ80_02215</name>
</gene>
<dbReference type="SUPFAM" id="SSF47769">
    <property type="entry name" value="SAM/Pointed domain"/>
    <property type="match status" value="1"/>
</dbReference>
<name>A0A2B7YR44_POLH7</name>
<dbReference type="SMART" id="SM00454">
    <property type="entry name" value="SAM"/>
    <property type="match status" value="1"/>
</dbReference>
<dbReference type="Pfam" id="PF07647">
    <property type="entry name" value="SAM_2"/>
    <property type="match status" value="1"/>
</dbReference>
<feature type="region of interest" description="Disordered" evidence="1">
    <location>
        <begin position="1"/>
        <end position="58"/>
    </location>
</feature>
<feature type="domain" description="SAM" evidence="2">
    <location>
        <begin position="66"/>
        <end position="129"/>
    </location>
</feature>
<dbReference type="Gene3D" id="3.10.20.90">
    <property type="entry name" value="Phosphatidylinositol 3-kinase Catalytic Subunit, Chain A, domain 1"/>
    <property type="match status" value="1"/>
</dbReference>
<accession>A0A2B7YR44</accession>
<dbReference type="AlphaFoldDB" id="A0A2B7YR44"/>
<sequence length="524" mass="56409">MAFQTPYHADSDADDEYERSVVTSPHIEDSEASPTDSEPLSAEHTPTTFDNAADDRGSPRTVITSWTAEECSDFLAGLGLSQYCKAFIENEIVGEALVALKHDELKEMGISSVGHRLTILKNVYEMKTKQGVPVDPDHYIPLSAEQSSLTETATQEDISRIIQSIRIRDERIIAAEAELRKLADDYRRLREELLPVFKIAKDKSQPLPYQPANYYSGSTVGDQYNYDQPATSPVVGGQTEKSGSSLTRTFSKKLFAGGSTPKNNSPTHIPQSIPEGRAFNDSSTLDPSAAAVAASSHLTASMNGGQPSPKGIPSPTSPGSFYSQQTLASRSYARDTPSNSNRTMYDHPDDAQYAQRPDRSAVATPAPLTARQDPPNSAGVSGGGGTSGSRGPTDSTAPSVEIFKSFRVSMDDPCYKVLPAALKKYNINEDWRLYALYIVYGDQERCLGRDERPLILFKQLDKEGKKPMFMLRKQAQSLDGLGTNIYSGAPGGGAGDGGGGGLGSAGLKRPPNQTSSIQLPGGVL</sequence>
<dbReference type="SMART" id="SM00314">
    <property type="entry name" value="RA"/>
    <property type="match status" value="1"/>
</dbReference>
<dbReference type="SUPFAM" id="SSF54236">
    <property type="entry name" value="Ubiquitin-like"/>
    <property type="match status" value="1"/>
</dbReference>
<evidence type="ECO:0000259" key="3">
    <source>
        <dbReference type="PROSITE" id="PS50200"/>
    </source>
</evidence>
<protein>
    <recommendedName>
        <fullName evidence="6">Protein kinase regulator Ste50</fullName>
    </recommendedName>
</protein>
<organism evidence="4 5">
    <name type="scientific">Polytolypa hystricis (strain UAMH7299)</name>
    <dbReference type="NCBI Taxonomy" id="1447883"/>
    <lineage>
        <taxon>Eukaryota</taxon>
        <taxon>Fungi</taxon>
        <taxon>Dikarya</taxon>
        <taxon>Ascomycota</taxon>
        <taxon>Pezizomycotina</taxon>
        <taxon>Eurotiomycetes</taxon>
        <taxon>Eurotiomycetidae</taxon>
        <taxon>Onygenales</taxon>
        <taxon>Onygenales incertae sedis</taxon>
        <taxon>Polytolypa</taxon>
    </lineage>
</organism>
<dbReference type="CDD" id="cd01786">
    <property type="entry name" value="RA_STE50"/>
    <property type="match status" value="1"/>
</dbReference>
<dbReference type="InterPro" id="IPR013761">
    <property type="entry name" value="SAM/pointed_sf"/>
</dbReference>
<feature type="region of interest" description="Disordered" evidence="1">
    <location>
        <begin position="254"/>
        <end position="287"/>
    </location>
</feature>
<dbReference type="PROSITE" id="PS50105">
    <property type="entry name" value="SAM_DOMAIN"/>
    <property type="match status" value="1"/>
</dbReference>
<feature type="region of interest" description="Disordered" evidence="1">
    <location>
        <begin position="496"/>
        <end position="524"/>
    </location>
</feature>
<dbReference type="Gene3D" id="1.10.150.50">
    <property type="entry name" value="Transcription Factor, Ets-1"/>
    <property type="match status" value="1"/>
</dbReference>
<evidence type="ECO:0008006" key="6">
    <source>
        <dbReference type="Google" id="ProtNLM"/>
    </source>
</evidence>
<evidence type="ECO:0000313" key="5">
    <source>
        <dbReference type="Proteomes" id="UP000224634"/>
    </source>
</evidence>
<feature type="compositionally biased region" description="Polar residues" evidence="1">
    <location>
        <begin position="260"/>
        <end position="270"/>
    </location>
</feature>
<comment type="caution">
    <text evidence="4">The sequence shown here is derived from an EMBL/GenBank/DDBJ whole genome shotgun (WGS) entry which is preliminary data.</text>
</comment>
<feature type="compositionally biased region" description="Polar residues" evidence="1">
    <location>
        <begin position="317"/>
        <end position="329"/>
    </location>
</feature>
<evidence type="ECO:0000313" key="4">
    <source>
        <dbReference type="EMBL" id="PGH23785.1"/>
    </source>
</evidence>
<feature type="domain" description="Ras-associating" evidence="3">
    <location>
        <begin position="403"/>
        <end position="476"/>
    </location>
</feature>
<dbReference type="CDD" id="cd09533">
    <property type="entry name" value="SAM_Ste50-like_fungal"/>
    <property type="match status" value="1"/>
</dbReference>
<dbReference type="Proteomes" id="UP000224634">
    <property type="component" value="Unassembled WGS sequence"/>
</dbReference>
<dbReference type="OrthoDB" id="445896at2759"/>
<feature type="region of interest" description="Disordered" evidence="1">
    <location>
        <begin position="227"/>
        <end position="246"/>
    </location>
</feature>
<dbReference type="Pfam" id="PF00788">
    <property type="entry name" value="RA"/>
    <property type="match status" value="1"/>
</dbReference>
<feature type="region of interest" description="Disordered" evidence="1">
    <location>
        <begin position="299"/>
        <end position="397"/>
    </location>
</feature>
<dbReference type="InterPro" id="IPR029071">
    <property type="entry name" value="Ubiquitin-like_domsf"/>
</dbReference>